<sequence length="37" mass="4379">MAEKDRIEKVFFQHPDVLPMSSMVTFLEEERRSIPAN</sequence>
<evidence type="ECO:0000313" key="2">
    <source>
        <dbReference type="Proteomes" id="UP000009326"/>
    </source>
</evidence>
<dbReference type="Proteomes" id="UP000009326">
    <property type="component" value="Unassembled WGS sequence"/>
</dbReference>
<accession>I7LF73</accession>
<dbReference type="EMBL" id="CAKC01000018">
    <property type="protein sequence ID" value="CCI86408.1"/>
    <property type="molecule type" value="Genomic_DNA"/>
</dbReference>
<comment type="caution">
    <text evidence="1">The sequence shown here is derived from an EMBL/GenBank/DDBJ whole genome shotgun (WGS) entry which is preliminary data.</text>
</comment>
<reference evidence="1 2" key="1">
    <citation type="submission" date="2012-06" db="EMBL/GenBank/DDBJ databases">
        <title>Draft genome sequence of Lactobacillus gigeriorum CRBIP 24.85T, isolated from chicken crop.</title>
        <authorList>
            <person name="Cousin S."/>
            <person name="Ma L."/>
            <person name="Creno S."/>
            <person name="Clermont D."/>
            <person name="Loux V."/>
            <person name="Bizet C."/>
            <person name="Bouchier C."/>
        </authorList>
    </citation>
    <scope>NUCLEOTIDE SEQUENCE [LARGE SCALE GENOMIC DNA]</scope>
    <source>
        <strain evidence="2">CRBIP 24.85T</strain>
    </source>
</reference>
<proteinExistence type="predicted"/>
<protein>
    <submittedName>
        <fullName evidence="1">Uncharacterized protein</fullName>
    </submittedName>
</protein>
<organism evidence="1 2">
    <name type="scientific">Lactobacillus gigeriorum DSM 23908 = CRBIP 24.85</name>
    <dbReference type="NCBI Taxonomy" id="1423751"/>
    <lineage>
        <taxon>Bacteria</taxon>
        <taxon>Bacillati</taxon>
        <taxon>Bacillota</taxon>
        <taxon>Bacilli</taxon>
        <taxon>Lactobacillales</taxon>
        <taxon>Lactobacillaceae</taxon>
        <taxon>Lactobacillus</taxon>
    </lineage>
</organism>
<name>I7LF73_9LACO</name>
<dbReference type="AlphaFoldDB" id="I7LF73"/>
<evidence type="ECO:0000313" key="1">
    <source>
        <dbReference type="EMBL" id="CCI86408.1"/>
    </source>
</evidence>
<gene>
    <name evidence="1" type="ORF">BN52_07360</name>
</gene>